<evidence type="ECO:0000313" key="1">
    <source>
        <dbReference type="EMBL" id="KRX19605.1"/>
    </source>
</evidence>
<accession>A0A0V0RZH1</accession>
<organism evidence="1 2">
    <name type="scientific">Trichinella nelsoni</name>
    <dbReference type="NCBI Taxonomy" id="6336"/>
    <lineage>
        <taxon>Eukaryota</taxon>
        <taxon>Metazoa</taxon>
        <taxon>Ecdysozoa</taxon>
        <taxon>Nematoda</taxon>
        <taxon>Enoplea</taxon>
        <taxon>Dorylaimia</taxon>
        <taxon>Trichinellida</taxon>
        <taxon>Trichinellidae</taxon>
        <taxon>Trichinella</taxon>
    </lineage>
</organism>
<dbReference type="AlphaFoldDB" id="A0A0V0RZH1"/>
<proteinExistence type="predicted"/>
<dbReference type="Proteomes" id="UP000054630">
    <property type="component" value="Unassembled WGS sequence"/>
</dbReference>
<protein>
    <submittedName>
        <fullName evidence="1">Uncharacterized protein</fullName>
    </submittedName>
</protein>
<dbReference type="EMBL" id="JYDL01000057">
    <property type="protein sequence ID" value="KRX19605.1"/>
    <property type="molecule type" value="Genomic_DNA"/>
</dbReference>
<gene>
    <name evidence="1" type="ORF">T07_13768</name>
</gene>
<comment type="caution">
    <text evidence="1">The sequence shown here is derived from an EMBL/GenBank/DDBJ whole genome shotgun (WGS) entry which is preliminary data.</text>
</comment>
<reference evidence="1 2" key="1">
    <citation type="submission" date="2015-01" db="EMBL/GenBank/DDBJ databases">
        <title>Evolution of Trichinella species and genotypes.</title>
        <authorList>
            <person name="Korhonen P.K."/>
            <person name="Edoardo P."/>
            <person name="Giuseppe L.R."/>
            <person name="Gasser R.B."/>
        </authorList>
    </citation>
    <scope>NUCLEOTIDE SEQUENCE [LARGE SCALE GENOMIC DNA]</scope>
    <source>
        <strain evidence="1">ISS37</strain>
    </source>
</reference>
<sequence>MRTSFSIVELSNLINCSNKNKFTSFLSRILKQLLIVASKILTKFSEVCQVVAIFYDITISEAKEFLEISDTIKLKPKCCTFHNLLKS</sequence>
<keyword evidence="2" id="KW-1185">Reference proteome</keyword>
<name>A0A0V0RZH1_9BILA</name>
<evidence type="ECO:0000313" key="2">
    <source>
        <dbReference type="Proteomes" id="UP000054630"/>
    </source>
</evidence>